<evidence type="ECO:0000256" key="2">
    <source>
        <dbReference type="SAM" id="SignalP"/>
    </source>
</evidence>
<evidence type="ECO:0000313" key="5">
    <source>
        <dbReference type="Proteomes" id="UP001139447"/>
    </source>
</evidence>
<feature type="chain" id="PRO_5040989045" evidence="2">
    <location>
        <begin position="22"/>
        <end position="386"/>
    </location>
</feature>
<keyword evidence="5" id="KW-1185">Reference proteome</keyword>
<dbReference type="EMBL" id="JALGBI010000001">
    <property type="protein sequence ID" value="MCJ0762199.1"/>
    <property type="molecule type" value="Genomic_DNA"/>
</dbReference>
<dbReference type="RefSeq" id="WP_243304245.1">
    <property type="nucleotide sequence ID" value="NZ_JALGBI010000001.1"/>
</dbReference>
<sequence>MTDLKKRSLLKVAALSAVAAAALVGCGKKEEPAPAPAPAPAAAPAPAKPEPLKIAFAYVGPVGDGGWTFAHDNARKALEKEFGDKIVTSFVEKVPESADAERVLRDMAAQGNKLIFGTTFGYMEPMLKVAADNKEVKFEHATGYKTADNMRTYDSRTYEGAYMAGVVAGKMSKSGTLGVVGSVPIPEVIRNINSFTLGAQSVNPKVKTKVVWVNDWFNPPKETEAATALINGGADVLFQNTDSSAVLQTAEKMNKRAFGWDSDMTAYGPKAHLASAVINWTPYYIKTTKDVLDGKWTTGQSWWGVKEGAIDLVSIAADVPDDTKAKIADIKKGLSDGSFAIWKGPILDNTGKEVVAKDAVADDKFLGGINFYVKGVEGKVPGGDKK</sequence>
<dbReference type="GO" id="GO:0005886">
    <property type="term" value="C:plasma membrane"/>
    <property type="evidence" value="ECO:0007669"/>
    <property type="project" value="InterPro"/>
</dbReference>
<evidence type="ECO:0000256" key="1">
    <source>
        <dbReference type="ARBA" id="ARBA00022729"/>
    </source>
</evidence>
<reference evidence="4" key="1">
    <citation type="submission" date="2022-03" db="EMBL/GenBank/DDBJ databases">
        <authorList>
            <person name="Woo C.Y."/>
        </authorList>
    </citation>
    <scope>NUCLEOTIDE SEQUENCE</scope>
    <source>
        <strain evidence="4">CYS-02</strain>
    </source>
</reference>
<name>A0A9X2ALD5_9BURK</name>
<protein>
    <submittedName>
        <fullName evidence="4">BMP family ABC transporter substrate-binding protein</fullName>
    </submittedName>
</protein>
<evidence type="ECO:0000313" key="4">
    <source>
        <dbReference type="EMBL" id="MCJ0762199.1"/>
    </source>
</evidence>
<dbReference type="Proteomes" id="UP001139447">
    <property type="component" value="Unassembled WGS sequence"/>
</dbReference>
<dbReference type="PROSITE" id="PS51257">
    <property type="entry name" value="PROKAR_LIPOPROTEIN"/>
    <property type="match status" value="1"/>
</dbReference>
<dbReference type="InterPro" id="IPR052910">
    <property type="entry name" value="ABC-Purine-Binding"/>
</dbReference>
<accession>A0A9X2ALD5</accession>
<dbReference type="PANTHER" id="PTHR43208">
    <property type="entry name" value="ABC TRANSPORTER SUBSTRATE-BINDING PROTEIN"/>
    <property type="match status" value="1"/>
</dbReference>
<dbReference type="CDD" id="cd19963">
    <property type="entry name" value="PBP1_BMP-like"/>
    <property type="match status" value="1"/>
</dbReference>
<organism evidence="4 5">
    <name type="scientific">Variovorax terrae</name>
    <dbReference type="NCBI Taxonomy" id="2923278"/>
    <lineage>
        <taxon>Bacteria</taxon>
        <taxon>Pseudomonadati</taxon>
        <taxon>Pseudomonadota</taxon>
        <taxon>Betaproteobacteria</taxon>
        <taxon>Burkholderiales</taxon>
        <taxon>Comamonadaceae</taxon>
        <taxon>Variovorax</taxon>
    </lineage>
</organism>
<comment type="caution">
    <text evidence="4">The sequence shown here is derived from an EMBL/GenBank/DDBJ whole genome shotgun (WGS) entry which is preliminary data.</text>
</comment>
<dbReference type="InterPro" id="IPR006311">
    <property type="entry name" value="TAT_signal"/>
</dbReference>
<dbReference type="PROSITE" id="PS51318">
    <property type="entry name" value="TAT"/>
    <property type="match status" value="1"/>
</dbReference>
<dbReference type="Pfam" id="PF02608">
    <property type="entry name" value="Bmp"/>
    <property type="match status" value="1"/>
</dbReference>
<evidence type="ECO:0000259" key="3">
    <source>
        <dbReference type="Pfam" id="PF02608"/>
    </source>
</evidence>
<gene>
    <name evidence="4" type="ORF">MMF98_03140</name>
</gene>
<dbReference type="AlphaFoldDB" id="A0A9X2ALD5"/>
<feature type="signal peptide" evidence="2">
    <location>
        <begin position="1"/>
        <end position="21"/>
    </location>
</feature>
<feature type="domain" description="ABC transporter substrate-binding protein PnrA-like" evidence="3">
    <location>
        <begin position="53"/>
        <end position="318"/>
    </location>
</feature>
<dbReference type="Gene3D" id="3.40.50.2300">
    <property type="match status" value="2"/>
</dbReference>
<keyword evidence="1 2" id="KW-0732">Signal</keyword>
<proteinExistence type="predicted"/>
<dbReference type="InterPro" id="IPR003760">
    <property type="entry name" value="PnrA-like"/>
</dbReference>
<dbReference type="PANTHER" id="PTHR43208:SF1">
    <property type="entry name" value="ABC TRANSPORTER SUBSTRATE-BINDING PROTEIN"/>
    <property type="match status" value="1"/>
</dbReference>